<keyword evidence="3" id="KW-1185">Reference proteome</keyword>
<name>E3HBI7_ILYPC</name>
<geneLocation type="plasmid" evidence="2 3">
    <name>pILYOP01</name>
</geneLocation>
<dbReference type="EMBL" id="CP002282">
    <property type="protein sequence ID" value="ADO83683.1"/>
    <property type="molecule type" value="Genomic_DNA"/>
</dbReference>
<gene>
    <name evidence="2" type="ordered locus">Ilyop_1912</name>
</gene>
<protein>
    <recommendedName>
        <fullName evidence="1">DUF4325 domain-containing protein</fullName>
    </recommendedName>
</protein>
<evidence type="ECO:0000313" key="2">
    <source>
        <dbReference type="EMBL" id="ADO83683.1"/>
    </source>
</evidence>
<dbReference type="RefSeq" id="WP_013388345.1">
    <property type="nucleotide sequence ID" value="NC_014633.1"/>
</dbReference>
<dbReference type="Proteomes" id="UP000006875">
    <property type="component" value="Plasmid pILYOP01"/>
</dbReference>
<sequence length="87" mass="10091">MTIKIINFIEHGPEVLFNKISENLKKKKNIILDFHSLESLNYGFLEESIGKLLDSYTFEALQFKITFKNVDVGIKEMLAKIIKEKSL</sequence>
<organism evidence="2 3">
    <name type="scientific">Ilyobacter polytropus (strain ATCC 51220 / DSM 2926 / LMG 16218 / CuHBu1)</name>
    <dbReference type="NCBI Taxonomy" id="572544"/>
    <lineage>
        <taxon>Bacteria</taxon>
        <taxon>Fusobacteriati</taxon>
        <taxon>Fusobacteriota</taxon>
        <taxon>Fusobacteriia</taxon>
        <taxon>Fusobacteriales</taxon>
        <taxon>Fusobacteriaceae</taxon>
        <taxon>Ilyobacter</taxon>
    </lineage>
</organism>
<dbReference type="KEGG" id="ipo:Ilyop_1912"/>
<dbReference type="InterPro" id="IPR025474">
    <property type="entry name" value="DUF4325"/>
</dbReference>
<dbReference type="OrthoDB" id="92673at2"/>
<dbReference type="Pfam" id="PF14213">
    <property type="entry name" value="DUF4325"/>
    <property type="match status" value="1"/>
</dbReference>
<dbReference type="HOGENOM" id="CLU_2479144_0_0_0"/>
<proteinExistence type="predicted"/>
<dbReference type="AlphaFoldDB" id="E3HBI7"/>
<evidence type="ECO:0000313" key="3">
    <source>
        <dbReference type="Proteomes" id="UP000006875"/>
    </source>
</evidence>
<reference evidence="2 3" key="1">
    <citation type="journal article" date="2010" name="Stand. Genomic Sci.">
        <title>Complete genome sequence of Ilyobacter polytropus type strain (CuHbu1).</title>
        <authorList>
            <person name="Sikorski J."/>
            <person name="Chertkov O."/>
            <person name="Lapidus A."/>
            <person name="Nolan M."/>
            <person name="Lucas S."/>
            <person name="Del Rio T.G."/>
            <person name="Tice H."/>
            <person name="Cheng J.F."/>
            <person name="Tapia R."/>
            <person name="Han C."/>
            <person name="Goodwin L."/>
            <person name="Pitluck S."/>
            <person name="Liolios K."/>
            <person name="Ivanova N."/>
            <person name="Mavromatis K."/>
            <person name="Mikhailova N."/>
            <person name="Pati A."/>
            <person name="Chen A."/>
            <person name="Palaniappan K."/>
            <person name="Land M."/>
            <person name="Hauser L."/>
            <person name="Chang Y.J."/>
            <person name="Jeffries C.D."/>
            <person name="Brambilla E."/>
            <person name="Yasawong M."/>
            <person name="Rohde M."/>
            <person name="Pukall R."/>
            <person name="Spring S."/>
            <person name="Goker M."/>
            <person name="Woyke T."/>
            <person name="Bristow J."/>
            <person name="Eisen J.A."/>
            <person name="Markowitz V."/>
            <person name="Hugenholtz P."/>
            <person name="Kyrpides N.C."/>
            <person name="Klenk H.P."/>
        </authorList>
    </citation>
    <scope>NUCLEOTIDE SEQUENCE [LARGE SCALE GENOMIC DNA]</scope>
    <source>
        <strain evidence="3">ATCC 51220 / DSM 2926 / LMG 16218 / CuHBu1</strain>
        <plasmid evidence="3">pILYOP01</plasmid>
    </source>
</reference>
<evidence type="ECO:0000259" key="1">
    <source>
        <dbReference type="Pfam" id="PF14213"/>
    </source>
</evidence>
<keyword evidence="2" id="KW-0614">Plasmid</keyword>
<feature type="domain" description="DUF4325" evidence="1">
    <location>
        <begin position="15"/>
        <end position="72"/>
    </location>
</feature>
<accession>E3HBI7</accession>